<evidence type="ECO:0000259" key="10">
    <source>
        <dbReference type="Pfam" id="PF13622"/>
    </source>
</evidence>
<accession>A0AAE9VNY9</accession>
<dbReference type="Proteomes" id="UP001212189">
    <property type="component" value="Chromosome"/>
</dbReference>
<reference evidence="11 12" key="1">
    <citation type="submission" date="2022-12" db="EMBL/GenBank/DDBJ databases">
        <title>Coexistence and Characterization of a Novel Tigecycline Resistance gene tet(X) variant and blaNDM-1 in a Pseudomonas caeni Isolate of Chicken Origin.</title>
        <authorList>
            <person name="Lu X."/>
            <person name="Zhang L."/>
            <person name="Li R."/>
            <person name="Wang Z."/>
        </authorList>
    </citation>
    <scope>NUCLEOTIDE SEQUENCE [LARGE SCALE GENOMIC DNA]</scope>
    <source>
        <strain evidence="11 12">CE14</strain>
    </source>
</reference>
<evidence type="ECO:0000256" key="2">
    <source>
        <dbReference type="ARBA" id="ARBA00011881"/>
    </source>
</evidence>
<dbReference type="GO" id="GO:0047617">
    <property type="term" value="F:fatty acyl-CoA hydrolase activity"/>
    <property type="evidence" value="ECO:0007669"/>
    <property type="project" value="UniProtKB-EC"/>
</dbReference>
<dbReference type="FunFam" id="2.40.160.210:FF:000001">
    <property type="entry name" value="Acyl-CoA thioesterase II"/>
    <property type="match status" value="1"/>
</dbReference>
<evidence type="ECO:0000256" key="5">
    <source>
        <dbReference type="ARBA" id="ARBA00038894"/>
    </source>
</evidence>
<comment type="catalytic activity">
    <reaction evidence="6">
        <text>a fatty acyl-CoA + H2O = a fatty acid + CoA + H(+)</text>
        <dbReference type="Rhea" id="RHEA:16781"/>
        <dbReference type="ChEBI" id="CHEBI:15377"/>
        <dbReference type="ChEBI" id="CHEBI:15378"/>
        <dbReference type="ChEBI" id="CHEBI:28868"/>
        <dbReference type="ChEBI" id="CHEBI:57287"/>
        <dbReference type="ChEBI" id="CHEBI:77636"/>
        <dbReference type="EC" id="3.1.2.20"/>
    </reaction>
    <physiologicalReaction direction="left-to-right" evidence="6">
        <dbReference type="Rhea" id="RHEA:16782"/>
    </physiologicalReaction>
</comment>
<dbReference type="Gene3D" id="2.40.160.210">
    <property type="entry name" value="Acyl-CoA thioesterase, double hotdog domain"/>
    <property type="match status" value="1"/>
</dbReference>
<keyword evidence="3" id="KW-0378">Hydrolase</keyword>
<dbReference type="InterPro" id="IPR029069">
    <property type="entry name" value="HotDog_dom_sf"/>
</dbReference>
<dbReference type="NCBIfam" id="TIGR00189">
    <property type="entry name" value="tesB"/>
    <property type="match status" value="1"/>
</dbReference>
<dbReference type="Pfam" id="PF13622">
    <property type="entry name" value="4HBT_3"/>
    <property type="match status" value="1"/>
</dbReference>
<dbReference type="PANTHER" id="PTHR11066">
    <property type="entry name" value="ACYL-COA THIOESTERASE"/>
    <property type="match status" value="1"/>
</dbReference>
<evidence type="ECO:0000256" key="3">
    <source>
        <dbReference type="ARBA" id="ARBA00022801"/>
    </source>
</evidence>
<dbReference type="InterPro" id="IPR003703">
    <property type="entry name" value="Acyl_CoA_thio"/>
</dbReference>
<comment type="similarity">
    <text evidence="1">Belongs to the C/M/P thioester hydrolase family.</text>
</comment>
<feature type="domain" description="Acyl-CoA thioesterase-like N-terminal HotDog" evidence="10">
    <location>
        <begin position="34"/>
        <end position="109"/>
    </location>
</feature>
<dbReference type="Pfam" id="PF02551">
    <property type="entry name" value="Acyl_CoA_thio"/>
    <property type="match status" value="1"/>
</dbReference>
<evidence type="ECO:0000259" key="9">
    <source>
        <dbReference type="Pfam" id="PF02551"/>
    </source>
</evidence>
<dbReference type="EMBL" id="CP114976">
    <property type="protein sequence ID" value="WBE25237.1"/>
    <property type="molecule type" value="Genomic_DNA"/>
</dbReference>
<evidence type="ECO:0000256" key="1">
    <source>
        <dbReference type="ARBA" id="ARBA00006538"/>
    </source>
</evidence>
<evidence type="ECO:0000256" key="4">
    <source>
        <dbReference type="ARBA" id="ARBA00023098"/>
    </source>
</evidence>
<sequence>MNSILDQLVSLLSMETIEENLFRGASQDLGFRQLFGGQVLGQALSAASQTVDSARQANSLHGYFLRAGDAKKPVIYQVERVRDGGSFSTRRVTAIQNGHTIFTCSASFHEQEEGFRHQTEMPDVPQPEDLIPEEELSPHLAKALSKEKRDKMLRAKAIETRPVQVLDPLNPAISEPIKQVWFKAAGTLPQSPALHKHLLAYASDFGLLTTSLLPHGASIWQPQMQVASLDHAIWFHEEVCLDDWLLYSTDSPWAGNSRGFARGSIYTRDGRLVASVAQEGLTRARGDWQHKDIMG</sequence>
<feature type="domain" description="Acyl-CoA thioesterase 2 C-terminal" evidence="9">
    <location>
        <begin position="159"/>
        <end position="281"/>
    </location>
</feature>
<dbReference type="InterPro" id="IPR025652">
    <property type="entry name" value="TesB_C"/>
</dbReference>
<proteinExistence type="inferred from homology"/>
<comment type="subunit">
    <text evidence="2">Homotetramer.</text>
</comment>
<dbReference type="InterPro" id="IPR049449">
    <property type="entry name" value="TesB_ACOT8-like_N"/>
</dbReference>
<evidence type="ECO:0000256" key="8">
    <source>
        <dbReference type="ARBA" id="ARBA00079653"/>
    </source>
</evidence>
<keyword evidence="12" id="KW-1185">Reference proteome</keyword>
<keyword evidence="4" id="KW-0443">Lipid metabolism</keyword>
<name>A0AAE9VNY9_9GAMM</name>
<dbReference type="PANTHER" id="PTHR11066:SF34">
    <property type="entry name" value="ACYL-COENZYME A THIOESTERASE 8"/>
    <property type="match status" value="1"/>
</dbReference>
<dbReference type="GO" id="GO:0006637">
    <property type="term" value="P:acyl-CoA metabolic process"/>
    <property type="evidence" value="ECO:0007669"/>
    <property type="project" value="InterPro"/>
</dbReference>
<protein>
    <recommendedName>
        <fullName evidence="7">Acyl-CoA thioesterase 2</fullName>
        <ecNumber evidence="5">3.1.2.20</ecNumber>
    </recommendedName>
    <alternativeName>
        <fullName evidence="8">Thioesterase II</fullName>
    </alternativeName>
</protein>
<dbReference type="InterPro" id="IPR042171">
    <property type="entry name" value="Acyl-CoA_hotdog"/>
</dbReference>
<dbReference type="CDD" id="cd03445">
    <property type="entry name" value="Thioesterase_II_repeat2"/>
    <property type="match status" value="1"/>
</dbReference>
<dbReference type="GO" id="GO:0009062">
    <property type="term" value="P:fatty acid catabolic process"/>
    <property type="evidence" value="ECO:0007669"/>
    <property type="project" value="TreeGrafter"/>
</dbReference>
<evidence type="ECO:0000256" key="7">
    <source>
        <dbReference type="ARBA" id="ARBA00071120"/>
    </source>
</evidence>
<dbReference type="GO" id="GO:0005829">
    <property type="term" value="C:cytosol"/>
    <property type="evidence" value="ECO:0007669"/>
    <property type="project" value="TreeGrafter"/>
</dbReference>
<dbReference type="EC" id="3.1.2.20" evidence="5"/>
<dbReference type="RefSeq" id="WP_269818182.1">
    <property type="nucleotide sequence ID" value="NZ_CP114976.1"/>
</dbReference>
<dbReference type="SUPFAM" id="SSF54637">
    <property type="entry name" value="Thioesterase/thiol ester dehydrase-isomerase"/>
    <property type="match status" value="2"/>
</dbReference>
<dbReference type="AlphaFoldDB" id="A0AAE9VNY9"/>
<evidence type="ECO:0000313" key="12">
    <source>
        <dbReference type="Proteomes" id="UP001212189"/>
    </source>
</evidence>
<gene>
    <name evidence="11" type="primary">tesB</name>
    <name evidence="11" type="ORF">O6P33_12975</name>
</gene>
<evidence type="ECO:0000256" key="6">
    <source>
        <dbReference type="ARBA" id="ARBA00050943"/>
    </source>
</evidence>
<evidence type="ECO:0000313" key="11">
    <source>
        <dbReference type="EMBL" id="WBE25237.1"/>
    </source>
</evidence>
<dbReference type="CDD" id="cd03444">
    <property type="entry name" value="Thioesterase_II_repeat1"/>
    <property type="match status" value="1"/>
</dbReference>
<organism evidence="11 12">
    <name type="scientific">Denitrificimonas caeni</name>
    <dbReference type="NCBI Taxonomy" id="521720"/>
    <lineage>
        <taxon>Bacteria</taxon>
        <taxon>Pseudomonadati</taxon>
        <taxon>Pseudomonadota</taxon>
        <taxon>Gammaproteobacteria</taxon>
        <taxon>Pseudomonadales</taxon>
        <taxon>Pseudomonadaceae</taxon>
        <taxon>Denitrificimonas</taxon>
    </lineage>
</organism>
<dbReference type="KEGG" id="dce:O6P33_12975"/>